<evidence type="ECO:0000313" key="6">
    <source>
        <dbReference type="EMBL" id="SCY45996.1"/>
    </source>
</evidence>
<dbReference type="GO" id="GO:1900378">
    <property type="term" value="P:positive regulation of secondary metabolite biosynthetic process"/>
    <property type="evidence" value="ECO:0007669"/>
    <property type="project" value="TreeGrafter"/>
</dbReference>
<proteinExistence type="predicted"/>
<keyword evidence="7" id="KW-1185">Reference proteome</keyword>
<evidence type="ECO:0000256" key="4">
    <source>
        <dbReference type="PROSITE-ProRule" id="PRU00510"/>
    </source>
</evidence>
<reference evidence="6 7" key="1">
    <citation type="submission" date="2016-10" db="EMBL/GenBank/DDBJ databases">
        <authorList>
            <person name="de Groot N.N."/>
        </authorList>
    </citation>
    <scope>NUCLEOTIDE SEQUENCE [LARGE SCALE GENOMIC DNA]</scope>
    <source>
        <strain evidence="6 7">AA1</strain>
    </source>
</reference>
<evidence type="ECO:0000259" key="5">
    <source>
        <dbReference type="Pfam" id="PF01258"/>
    </source>
</evidence>
<dbReference type="Gene3D" id="1.20.120.910">
    <property type="entry name" value="DksA, coiled-coil domain"/>
    <property type="match status" value="1"/>
</dbReference>
<accession>A0A1G5G330</accession>
<dbReference type="PROSITE" id="PS51128">
    <property type="entry name" value="ZF_DKSA_2"/>
    <property type="match status" value="1"/>
</dbReference>
<dbReference type="PANTHER" id="PTHR38777:SF1">
    <property type="entry name" value="DNAK SUPPRESSOR PROTEIN"/>
    <property type="match status" value="1"/>
</dbReference>
<gene>
    <name evidence="6" type="ORF">SAMN05216233_109188</name>
</gene>
<dbReference type="RefSeq" id="WP_175469785.1">
    <property type="nucleotide sequence ID" value="NZ_FMUX01000009.1"/>
</dbReference>
<dbReference type="STRING" id="419481.SAMN05216233_109188"/>
<dbReference type="InterPro" id="IPR000962">
    <property type="entry name" value="Znf_DskA_TraR"/>
</dbReference>
<dbReference type="Proteomes" id="UP000198870">
    <property type="component" value="Unassembled WGS sequence"/>
</dbReference>
<keyword evidence="3" id="KW-0862">Zinc</keyword>
<evidence type="ECO:0000313" key="7">
    <source>
        <dbReference type="Proteomes" id="UP000198870"/>
    </source>
</evidence>
<dbReference type="PANTHER" id="PTHR38777">
    <property type="entry name" value="FELS-2 PROPHAGE PROTEIN"/>
    <property type="match status" value="1"/>
</dbReference>
<feature type="zinc finger region" description="dksA C4-type" evidence="4">
    <location>
        <begin position="35"/>
        <end position="59"/>
    </location>
</feature>
<dbReference type="EMBL" id="FMUX01000009">
    <property type="protein sequence ID" value="SCY45996.1"/>
    <property type="molecule type" value="Genomic_DNA"/>
</dbReference>
<feature type="domain" description="Zinc finger DksA/TraR C4-type" evidence="5">
    <location>
        <begin position="33"/>
        <end position="64"/>
    </location>
</feature>
<dbReference type="GO" id="GO:0008270">
    <property type="term" value="F:zinc ion binding"/>
    <property type="evidence" value="ECO:0007669"/>
    <property type="project" value="UniProtKB-KW"/>
</dbReference>
<name>A0A1G5G330_9BACT</name>
<protein>
    <submittedName>
        <fullName evidence="6">Transcriptional regulator, TraR/DksA family</fullName>
    </submittedName>
</protein>
<keyword evidence="2" id="KW-0863">Zinc-finger</keyword>
<evidence type="ECO:0000256" key="1">
    <source>
        <dbReference type="ARBA" id="ARBA00022723"/>
    </source>
</evidence>
<dbReference type="NCBIfam" id="TIGR02419">
    <property type="entry name" value="C4_traR_proteo"/>
    <property type="match status" value="1"/>
</dbReference>
<evidence type="ECO:0000256" key="2">
    <source>
        <dbReference type="ARBA" id="ARBA00022771"/>
    </source>
</evidence>
<dbReference type="AlphaFoldDB" id="A0A1G5G330"/>
<organism evidence="6 7">
    <name type="scientific">Desulfoluna spongiiphila</name>
    <dbReference type="NCBI Taxonomy" id="419481"/>
    <lineage>
        <taxon>Bacteria</taxon>
        <taxon>Pseudomonadati</taxon>
        <taxon>Thermodesulfobacteriota</taxon>
        <taxon>Desulfobacteria</taxon>
        <taxon>Desulfobacterales</taxon>
        <taxon>Desulfolunaceae</taxon>
        <taxon>Desulfoluna</taxon>
    </lineage>
</organism>
<dbReference type="InterPro" id="IPR012783">
    <property type="entry name" value="Znf_C4_TraR"/>
</dbReference>
<dbReference type="SUPFAM" id="SSF57716">
    <property type="entry name" value="Glucocorticoid receptor-like (DNA-binding domain)"/>
    <property type="match status" value="1"/>
</dbReference>
<sequence>MDILDRAQILESRERNAAVASARAALPTGPGLAICAHCDEPIPEGRRQAMPGCTLCLDCQEALETM</sequence>
<dbReference type="Pfam" id="PF01258">
    <property type="entry name" value="zf-dskA_traR"/>
    <property type="match status" value="1"/>
</dbReference>
<evidence type="ECO:0000256" key="3">
    <source>
        <dbReference type="ARBA" id="ARBA00022833"/>
    </source>
</evidence>
<keyword evidence="1" id="KW-0479">Metal-binding</keyword>